<dbReference type="SUPFAM" id="SSF55874">
    <property type="entry name" value="ATPase domain of HSP90 chaperone/DNA topoisomerase II/histidine kinase"/>
    <property type="match status" value="1"/>
</dbReference>
<dbReference type="InterPro" id="IPR001789">
    <property type="entry name" value="Sig_transdc_resp-reg_receiver"/>
</dbReference>
<dbReference type="GO" id="GO:0009927">
    <property type="term" value="F:histidine phosphotransfer kinase activity"/>
    <property type="evidence" value="ECO:0007669"/>
    <property type="project" value="TreeGrafter"/>
</dbReference>
<evidence type="ECO:0000256" key="7">
    <source>
        <dbReference type="SAM" id="Phobius"/>
    </source>
</evidence>
<feature type="domain" description="Response regulatory" evidence="9">
    <location>
        <begin position="992"/>
        <end position="1137"/>
    </location>
</feature>
<keyword evidence="7" id="KW-0472">Membrane</keyword>
<feature type="region of interest" description="Disordered" evidence="6">
    <location>
        <begin position="930"/>
        <end position="960"/>
    </location>
</feature>
<dbReference type="InterPro" id="IPR036890">
    <property type="entry name" value="HATPase_C_sf"/>
</dbReference>
<organism evidence="10 11">
    <name type="scientific">Ephemerocybe angulata</name>
    <dbReference type="NCBI Taxonomy" id="980116"/>
    <lineage>
        <taxon>Eukaryota</taxon>
        <taxon>Fungi</taxon>
        <taxon>Dikarya</taxon>
        <taxon>Basidiomycota</taxon>
        <taxon>Agaricomycotina</taxon>
        <taxon>Agaricomycetes</taxon>
        <taxon>Agaricomycetidae</taxon>
        <taxon>Agaricales</taxon>
        <taxon>Agaricineae</taxon>
        <taxon>Psathyrellaceae</taxon>
        <taxon>Ephemerocybe</taxon>
    </lineage>
</organism>
<feature type="transmembrane region" description="Helical" evidence="7">
    <location>
        <begin position="307"/>
        <end position="325"/>
    </location>
</feature>
<evidence type="ECO:0000256" key="5">
    <source>
        <dbReference type="PROSITE-ProRule" id="PRU00169"/>
    </source>
</evidence>
<dbReference type="GO" id="GO:0005886">
    <property type="term" value="C:plasma membrane"/>
    <property type="evidence" value="ECO:0007669"/>
    <property type="project" value="TreeGrafter"/>
</dbReference>
<evidence type="ECO:0000256" key="4">
    <source>
        <dbReference type="ARBA" id="ARBA00022777"/>
    </source>
</evidence>
<gene>
    <name evidence="10" type="ORF">D9611_012670</name>
</gene>
<feature type="region of interest" description="Disordered" evidence="6">
    <location>
        <begin position="891"/>
        <end position="914"/>
    </location>
</feature>
<dbReference type="PRINTS" id="PR00344">
    <property type="entry name" value="BCTRLSENSOR"/>
</dbReference>
<keyword evidence="5" id="KW-0597">Phosphoprotein</keyword>
<name>A0A8H5B936_9AGAR</name>
<dbReference type="Pfam" id="PF02518">
    <property type="entry name" value="HATPase_c"/>
    <property type="match status" value="1"/>
</dbReference>
<dbReference type="SMART" id="SM00448">
    <property type="entry name" value="REC"/>
    <property type="match status" value="1"/>
</dbReference>
<comment type="caution">
    <text evidence="10">The sequence shown here is derived from an EMBL/GenBank/DDBJ whole genome shotgun (WGS) entry which is preliminary data.</text>
</comment>
<dbReference type="Gene3D" id="3.40.50.2300">
    <property type="match status" value="1"/>
</dbReference>
<feature type="transmembrane region" description="Helical" evidence="7">
    <location>
        <begin position="330"/>
        <end position="348"/>
    </location>
</feature>
<feature type="compositionally biased region" description="Polar residues" evidence="6">
    <location>
        <begin position="160"/>
        <end position="169"/>
    </location>
</feature>
<feature type="compositionally biased region" description="Basic and acidic residues" evidence="6">
    <location>
        <begin position="770"/>
        <end position="779"/>
    </location>
</feature>
<protein>
    <recommendedName>
        <fullName evidence="2">histidine kinase</fullName>
        <ecNumber evidence="2">2.7.13.3</ecNumber>
    </recommendedName>
</protein>
<evidence type="ECO:0000256" key="1">
    <source>
        <dbReference type="ARBA" id="ARBA00000085"/>
    </source>
</evidence>
<dbReference type="Pfam" id="PF00072">
    <property type="entry name" value="Response_reg"/>
    <property type="match status" value="1"/>
</dbReference>
<dbReference type="OrthoDB" id="60033at2759"/>
<feature type="transmembrane region" description="Helical" evidence="7">
    <location>
        <begin position="210"/>
        <end position="230"/>
    </location>
</feature>
<dbReference type="SUPFAM" id="SSF52172">
    <property type="entry name" value="CheY-like"/>
    <property type="match status" value="1"/>
</dbReference>
<keyword evidence="11" id="KW-1185">Reference proteome</keyword>
<dbReference type="PANTHER" id="PTHR43047">
    <property type="entry name" value="TWO-COMPONENT HISTIDINE PROTEIN KINASE"/>
    <property type="match status" value="1"/>
</dbReference>
<comment type="catalytic activity">
    <reaction evidence="1">
        <text>ATP + protein L-histidine = ADP + protein N-phospho-L-histidine.</text>
        <dbReference type="EC" id="2.7.13.3"/>
    </reaction>
</comment>
<feature type="transmembrane region" description="Helical" evidence="7">
    <location>
        <begin position="242"/>
        <end position="263"/>
    </location>
</feature>
<evidence type="ECO:0000256" key="3">
    <source>
        <dbReference type="ARBA" id="ARBA00022679"/>
    </source>
</evidence>
<keyword evidence="3" id="KW-0808">Transferase</keyword>
<dbReference type="EMBL" id="JAACJK010000175">
    <property type="protein sequence ID" value="KAF5319055.1"/>
    <property type="molecule type" value="Genomic_DNA"/>
</dbReference>
<feature type="compositionally biased region" description="Polar residues" evidence="6">
    <location>
        <begin position="1154"/>
        <end position="1166"/>
    </location>
</feature>
<dbReference type="PANTHER" id="PTHR43047:SF66">
    <property type="entry name" value="HISKA"/>
    <property type="match status" value="1"/>
</dbReference>
<keyword evidence="4" id="KW-0418">Kinase</keyword>
<feature type="region of interest" description="Disordered" evidence="6">
    <location>
        <begin position="1152"/>
        <end position="1180"/>
    </location>
</feature>
<dbReference type="InterPro" id="IPR003594">
    <property type="entry name" value="HATPase_dom"/>
</dbReference>
<evidence type="ECO:0000313" key="10">
    <source>
        <dbReference type="EMBL" id="KAF5319055.1"/>
    </source>
</evidence>
<feature type="domain" description="Histidine kinase" evidence="8">
    <location>
        <begin position="425"/>
        <end position="739"/>
    </location>
</feature>
<dbReference type="InterPro" id="IPR011006">
    <property type="entry name" value="CheY-like_superfamily"/>
</dbReference>
<evidence type="ECO:0000256" key="2">
    <source>
        <dbReference type="ARBA" id="ARBA00012438"/>
    </source>
</evidence>
<keyword evidence="7" id="KW-1133">Transmembrane helix</keyword>
<dbReference type="Gene3D" id="3.30.565.10">
    <property type="entry name" value="Histidine kinase-like ATPase, C-terminal domain"/>
    <property type="match status" value="1"/>
</dbReference>
<evidence type="ECO:0000313" key="11">
    <source>
        <dbReference type="Proteomes" id="UP000541558"/>
    </source>
</evidence>
<feature type="region of interest" description="Disordered" evidence="6">
    <location>
        <begin position="136"/>
        <end position="169"/>
    </location>
</feature>
<feature type="region of interest" description="Disordered" evidence="6">
    <location>
        <begin position="1034"/>
        <end position="1063"/>
    </location>
</feature>
<sequence>MSGWLRTSNSRKSLNVWADDVASEVMKEKSQSASSRGTRPTTSTLVEPYGLPPPATHGERYSIASGQRQRKKAHFSTMKSLWAQFKSRLGTGSAPSTSSVNDESAADSTFVRKADPLDKSEPVDEVVVDRVWSDEFHSTPSHSEQDDSSPEKTGSHDQHTGSSDASSTSQTIPFLDRMFYVAMEVFSSRFEDEKKERHYQQEDWYVKKRLAIWTSLWVILSWGLGCAFTKLPGRSLAVGDKVFLFVVAPLVTVPVLPMVLYNWPRDRTHLYQITVLSAVWCWSFYNVGTMRACRFFGSHPNCGDKDFLGIFYWTTALQTIALFGLKLNRFPAAVGALCFFLFSCIAIIPQKALWARHMINFFIYHGFLIYVHYIRESSERRLYTLRDQLKIQYRATQKAQINERKASDSKRRLTSSNHRHTHVSSAADVLRTVLAVQNMSALGAVAKEQELEFHALSGSLSMMSKVLNDVLDFNRLDSGKFESASKPYTFHQVMRSLFIPLRLAANARGLSFEASLDRDIDKLARRIDYEALGTDPAKVRQHIRATPDVDGVVIGDEARLRQIVTNLASNACKFTPAGGRLKISTRLVLPRLRDDEDPLDAVFESNHSGNENGQADDVITNGNGHAIPATSPQAQHPLSTDHLTRHDFNTQHEKKSIEQIVVRIEVTDTGCGIKHDDMAKNKLFTAFNQTEQGIQQGGKGTGLGLALVRQIVKFSGGRLGVQSKPGEGSTFWVELPLGVGKKTVPGLDKIEKKDNGDECSPPDGGPGHPSADHPNHDPEDTSNGQQHVGLFETPLNDKVAIVPPRDLGGAGMRTSKVMEVLRKHQGLHGLMDEGGAIDSFATAHQGRRSADSQEQRGNGAAHGGENGVTYQEPRGRTVISEDLTENPTAIHRIPRSHDDTPASEEDLGDLTPKNVGPFGLVENGRPTYVPLPSPRSFSSRSIENQPPLTTSTYQTTTNSTCSTSPMVAFDKMYSSGSPESSNAAVNVEPGLEVLVVDDDPLTRTLMTRFLTRLGCVVTTASNGVQALDLIVGRKGGQEGDLTPGETEGNSGEPSQSEQPPPKEGKYAVVFLDNQMPVMSGVKAVEKLREMGRSDFVVGVTGNALLTDQQEYLSAGVDKVLTKPVLEIGLREMLVAAEERRREAQMSLIMGQDYNAHTKNSDSSPQLTIPGDAHPLSGPSS</sequence>
<dbReference type="InterPro" id="IPR004358">
    <property type="entry name" value="Sig_transdc_His_kin-like_C"/>
</dbReference>
<dbReference type="Proteomes" id="UP000541558">
    <property type="component" value="Unassembled WGS sequence"/>
</dbReference>
<dbReference type="PROSITE" id="PS50110">
    <property type="entry name" value="RESPONSE_REGULATORY"/>
    <property type="match status" value="1"/>
</dbReference>
<dbReference type="SMART" id="SM00387">
    <property type="entry name" value="HATPase_c"/>
    <property type="match status" value="1"/>
</dbReference>
<reference evidence="10 11" key="1">
    <citation type="journal article" date="2020" name="ISME J.">
        <title>Uncovering the hidden diversity of litter-decomposition mechanisms in mushroom-forming fungi.</title>
        <authorList>
            <person name="Floudas D."/>
            <person name="Bentzer J."/>
            <person name="Ahren D."/>
            <person name="Johansson T."/>
            <person name="Persson P."/>
            <person name="Tunlid A."/>
        </authorList>
    </citation>
    <scope>NUCLEOTIDE SEQUENCE [LARGE SCALE GENOMIC DNA]</scope>
    <source>
        <strain evidence="10 11">CBS 175.51</strain>
    </source>
</reference>
<dbReference type="EC" id="2.7.13.3" evidence="2"/>
<dbReference type="PROSITE" id="PS50109">
    <property type="entry name" value="HIS_KIN"/>
    <property type="match status" value="1"/>
</dbReference>
<dbReference type="InterPro" id="IPR005467">
    <property type="entry name" value="His_kinase_dom"/>
</dbReference>
<proteinExistence type="predicted"/>
<feature type="region of interest" description="Disordered" evidence="6">
    <location>
        <begin position="843"/>
        <end position="873"/>
    </location>
</feature>
<feature type="compositionally biased region" description="Polar residues" evidence="6">
    <location>
        <begin position="31"/>
        <end position="45"/>
    </location>
</feature>
<keyword evidence="7" id="KW-0812">Transmembrane</keyword>
<feature type="compositionally biased region" description="Basic and acidic residues" evidence="6">
    <location>
        <begin position="136"/>
        <end position="159"/>
    </location>
</feature>
<evidence type="ECO:0000256" key="6">
    <source>
        <dbReference type="SAM" id="MobiDB-lite"/>
    </source>
</evidence>
<feature type="region of interest" description="Disordered" evidence="6">
    <location>
        <begin position="23"/>
        <end position="74"/>
    </location>
</feature>
<evidence type="ECO:0000259" key="8">
    <source>
        <dbReference type="PROSITE" id="PS50109"/>
    </source>
</evidence>
<dbReference type="AlphaFoldDB" id="A0A8H5B936"/>
<feature type="compositionally biased region" description="Low complexity" evidence="6">
    <location>
        <begin position="949"/>
        <end position="960"/>
    </location>
</feature>
<feature type="modified residue" description="4-aspartylphosphate" evidence="5">
    <location>
        <position position="1072"/>
    </location>
</feature>
<feature type="transmembrane region" description="Helical" evidence="7">
    <location>
        <begin position="270"/>
        <end position="287"/>
    </location>
</feature>
<dbReference type="CDD" id="cd17546">
    <property type="entry name" value="REC_hyHK_CKI1_RcsC-like"/>
    <property type="match status" value="1"/>
</dbReference>
<dbReference type="GO" id="GO:0000155">
    <property type="term" value="F:phosphorelay sensor kinase activity"/>
    <property type="evidence" value="ECO:0007669"/>
    <property type="project" value="TreeGrafter"/>
</dbReference>
<accession>A0A8H5B936</accession>
<feature type="region of interest" description="Disordered" evidence="6">
    <location>
        <begin position="743"/>
        <end position="796"/>
    </location>
</feature>
<evidence type="ECO:0000259" key="9">
    <source>
        <dbReference type="PROSITE" id="PS50110"/>
    </source>
</evidence>